<evidence type="ECO:0000313" key="8">
    <source>
        <dbReference type="Proteomes" id="UP000327157"/>
    </source>
</evidence>
<dbReference type="PANTHER" id="PTHR47947">
    <property type="entry name" value="CYTOCHROME P450 82C3-RELATED"/>
    <property type="match status" value="1"/>
</dbReference>
<name>A0A5N5H2W4_9ROSA</name>
<dbReference type="GO" id="GO:0020037">
    <property type="term" value="F:heme binding"/>
    <property type="evidence" value="ECO:0007669"/>
    <property type="project" value="InterPro"/>
</dbReference>
<comment type="cofactor">
    <cofactor evidence="6">
        <name>heme</name>
        <dbReference type="ChEBI" id="CHEBI:30413"/>
    </cofactor>
</comment>
<reference evidence="8" key="2">
    <citation type="submission" date="2019-10" db="EMBL/GenBank/DDBJ databases">
        <title>A de novo genome assembly of a pear dwarfing rootstock.</title>
        <authorList>
            <person name="Wang F."/>
            <person name="Wang J."/>
            <person name="Li S."/>
            <person name="Zhang Y."/>
            <person name="Fang M."/>
            <person name="Ma L."/>
            <person name="Zhao Y."/>
            <person name="Jiang S."/>
        </authorList>
    </citation>
    <scope>NUCLEOTIDE SEQUENCE [LARGE SCALE GENOMIC DNA]</scope>
</reference>
<reference evidence="7 8" key="1">
    <citation type="submission" date="2019-09" db="EMBL/GenBank/DDBJ databases">
        <authorList>
            <person name="Ou C."/>
        </authorList>
    </citation>
    <scope>NUCLEOTIDE SEQUENCE [LARGE SCALE GENOMIC DNA]</scope>
    <source>
        <strain evidence="7">S2</strain>
        <tissue evidence="7">Leaf</tissue>
    </source>
</reference>
<dbReference type="InterPro" id="IPR050651">
    <property type="entry name" value="Plant_Cytochrome_P450_Monoox"/>
</dbReference>
<keyword evidence="2 6" id="KW-0479">Metal-binding</keyword>
<evidence type="ECO:0000256" key="5">
    <source>
        <dbReference type="ARBA" id="ARBA00023033"/>
    </source>
</evidence>
<comment type="caution">
    <text evidence="7">The sequence shown here is derived from an EMBL/GenBank/DDBJ whole genome shotgun (WGS) entry which is preliminary data.</text>
</comment>
<sequence length="165" mass="19439">MKKTAKELYQILGRWLEEHRKRRGASHGKAEDEGGDEDTSIKSTCLCDFNVMIMIMNLILFTVHELRACTIARYRVPAGTRLVVNVWKIHRNPRVWENTSAFVPKRFLESYRHIDVRGQQFKLMLFGSSRRWCPGVSFAMQVLHLTLARLLHLFKVKLRRLRLFV</sequence>
<evidence type="ECO:0000256" key="3">
    <source>
        <dbReference type="ARBA" id="ARBA00023002"/>
    </source>
</evidence>
<evidence type="ECO:0000256" key="1">
    <source>
        <dbReference type="ARBA" id="ARBA00022617"/>
    </source>
</evidence>
<dbReference type="PANTHER" id="PTHR47947:SF19">
    <property type="entry name" value="CYTOCHROME P450 82C3-RELATED"/>
    <property type="match status" value="1"/>
</dbReference>
<evidence type="ECO:0000313" key="7">
    <source>
        <dbReference type="EMBL" id="KAB2619680.1"/>
    </source>
</evidence>
<keyword evidence="3" id="KW-0560">Oxidoreductase</keyword>
<dbReference type="OrthoDB" id="2789670at2759"/>
<dbReference type="PRINTS" id="PR00463">
    <property type="entry name" value="EP450I"/>
</dbReference>
<reference evidence="7 8" key="3">
    <citation type="submission" date="2019-11" db="EMBL/GenBank/DDBJ databases">
        <title>A de novo genome assembly of a pear dwarfing rootstock.</title>
        <authorList>
            <person name="Wang F."/>
            <person name="Wang J."/>
            <person name="Li S."/>
            <person name="Zhang Y."/>
            <person name="Fang M."/>
            <person name="Ma L."/>
            <person name="Zhao Y."/>
            <person name="Jiang S."/>
        </authorList>
    </citation>
    <scope>NUCLEOTIDE SEQUENCE [LARGE SCALE GENOMIC DNA]</scope>
    <source>
        <strain evidence="7">S2</strain>
        <tissue evidence="7">Leaf</tissue>
    </source>
</reference>
<dbReference type="EMBL" id="SMOL01000401">
    <property type="protein sequence ID" value="KAB2619680.1"/>
    <property type="molecule type" value="Genomic_DNA"/>
</dbReference>
<protein>
    <submittedName>
        <fullName evidence="7">DNA mismatch repair protein MSH6-like</fullName>
    </submittedName>
</protein>
<dbReference type="InterPro" id="IPR002401">
    <property type="entry name" value="Cyt_P450_E_grp-I"/>
</dbReference>
<dbReference type="SUPFAM" id="SSF48264">
    <property type="entry name" value="Cytochrome P450"/>
    <property type="match status" value="1"/>
</dbReference>
<dbReference type="GO" id="GO:0004497">
    <property type="term" value="F:monooxygenase activity"/>
    <property type="evidence" value="ECO:0007669"/>
    <property type="project" value="UniProtKB-KW"/>
</dbReference>
<keyword evidence="8" id="KW-1185">Reference proteome</keyword>
<keyword evidence="1 6" id="KW-0349">Heme</keyword>
<dbReference type="Gene3D" id="1.10.630.10">
    <property type="entry name" value="Cytochrome P450"/>
    <property type="match status" value="1"/>
</dbReference>
<evidence type="ECO:0000256" key="2">
    <source>
        <dbReference type="ARBA" id="ARBA00022723"/>
    </source>
</evidence>
<dbReference type="GO" id="GO:0005506">
    <property type="term" value="F:iron ion binding"/>
    <property type="evidence" value="ECO:0007669"/>
    <property type="project" value="InterPro"/>
</dbReference>
<evidence type="ECO:0000256" key="4">
    <source>
        <dbReference type="ARBA" id="ARBA00023004"/>
    </source>
</evidence>
<accession>A0A5N5H2W4</accession>
<dbReference type="InterPro" id="IPR036396">
    <property type="entry name" value="Cyt_P450_sf"/>
</dbReference>
<dbReference type="Pfam" id="PF00067">
    <property type="entry name" value="p450"/>
    <property type="match status" value="1"/>
</dbReference>
<gene>
    <name evidence="7" type="ORF">D8674_015549</name>
</gene>
<dbReference type="AlphaFoldDB" id="A0A5N5H2W4"/>
<proteinExistence type="predicted"/>
<dbReference type="Proteomes" id="UP000327157">
    <property type="component" value="Chromosome 15"/>
</dbReference>
<organism evidence="7 8">
    <name type="scientific">Pyrus ussuriensis x Pyrus communis</name>
    <dbReference type="NCBI Taxonomy" id="2448454"/>
    <lineage>
        <taxon>Eukaryota</taxon>
        <taxon>Viridiplantae</taxon>
        <taxon>Streptophyta</taxon>
        <taxon>Embryophyta</taxon>
        <taxon>Tracheophyta</taxon>
        <taxon>Spermatophyta</taxon>
        <taxon>Magnoliopsida</taxon>
        <taxon>eudicotyledons</taxon>
        <taxon>Gunneridae</taxon>
        <taxon>Pentapetalae</taxon>
        <taxon>rosids</taxon>
        <taxon>fabids</taxon>
        <taxon>Rosales</taxon>
        <taxon>Rosaceae</taxon>
        <taxon>Amygdaloideae</taxon>
        <taxon>Maleae</taxon>
        <taxon>Pyrus</taxon>
    </lineage>
</organism>
<keyword evidence="4 6" id="KW-0408">Iron</keyword>
<feature type="binding site" description="axial binding residue" evidence="6">
    <location>
        <position position="133"/>
    </location>
    <ligand>
        <name>heme</name>
        <dbReference type="ChEBI" id="CHEBI:30413"/>
    </ligand>
    <ligandPart>
        <name>Fe</name>
        <dbReference type="ChEBI" id="CHEBI:18248"/>
    </ligandPart>
</feature>
<dbReference type="GO" id="GO:0016705">
    <property type="term" value="F:oxidoreductase activity, acting on paired donors, with incorporation or reduction of molecular oxygen"/>
    <property type="evidence" value="ECO:0007669"/>
    <property type="project" value="InterPro"/>
</dbReference>
<evidence type="ECO:0000256" key="6">
    <source>
        <dbReference type="PIRSR" id="PIRSR602401-1"/>
    </source>
</evidence>
<keyword evidence="5" id="KW-0503">Monooxygenase</keyword>
<dbReference type="InterPro" id="IPR001128">
    <property type="entry name" value="Cyt_P450"/>
</dbReference>